<dbReference type="PANTHER" id="PTHR35011">
    <property type="entry name" value="2,3-DIKETO-L-GULONATE TRAP TRANSPORTER SMALL PERMEASE PROTEIN YIAM"/>
    <property type="match status" value="1"/>
</dbReference>
<dbReference type="GO" id="GO:0022857">
    <property type="term" value="F:transmembrane transporter activity"/>
    <property type="evidence" value="ECO:0007669"/>
    <property type="project" value="UniProtKB-UniRule"/>
</dbReference>
<feature type="transmembrane region" description="Helical" evidence="9">
    <location>
        <begin position="92"/>
        <end position="113"/>
    </location>
</feature>
<sequence length="197" mass="22240">MERTLRIARSLEYIVTIIGRMAGWLIPALMFVIVMDVVLRHWFVIGSTALQELEWHLHGALFLLALGYAYFKNAHVRIEIFYERWSVRTRAWVELWGIILMMLPYCAAILWFASDYAARAFLVGESSPSPAGLPDRWIIKSTLVLGFAVLGLAGISRGLTLMVFLFGPKSLAQHCGFPHQGAGPYDETDLQTEDARP</sequence>
<feature type="transmembrane region" description="Helical" evidence="9">
    <location>
        <begin position="143"/>
        <end position="166"/>
    </location>
</feature>
<protein>
    <recommendedName>
        <fullName evidence="9">TRAP transporter small permease protein</fullName>
    </recommendedName>
</protein>
<dbReference type="InterPro" id="IPR055348">
    <property type="entry name" value="DctQ"/>
</dbReference>
<evidence type="ECO:0000256" key="1">
    <source>
        <dbReference type="ARBA" id="ARBA00004429"/>
    </source>
</evidence>
<evidence type="ECO:0000313" key="14">
    <source>
        <dbReference type="Proteomes" id="UP000325187"/>
    </source>
</evidence>
<evidence type="ECO:0000256" key="5">
    <source>
        <dbReference type="ARBA" id="ARBA00022692"/>
    </source>
</evidence>
<dbReference type="EMBL" id="BKCM01000008">
    <property type="protein sequence ID" value="GER01200.1"/>
    <property type="molecule type" value="Genomic_DNA"/>
</dbReference>
<comment type="function">
    <text evidence="9">Part of the tripartite ATP-independent periplasmic (TRAP) transport system.</text>
</comment>
<dbReference type="EMBL" id="BKCL01000001">
    <property type="protein sequence ID" value="GEQ96809.1"/>
    <property type="molecule type" value="Genomic_DNA"/>
</dbReference>
<dbReference type="Proteomes" id="UP000322084">
    <property type="component" value="Unassembled WGS sequence"/>
</dbReference>
<dbReference type="GO" id="GO:0005886">
    <property type="term" value="C:plasma membrane"/>
    <property type="evidence" value="ECO:0007669"/>
    <property type="project" value="UniProtKB-SubCell"/>
</dbReference>
<dbReference type="Proteomes" id="UP000325187">
    <property type="component" value="Unassembled WGS sequence"/>
</dbReference>
<keyword evidence="3" id="KW-1003">Cell membrane</keyword>
<dbReference type="InterPro" id="IPR007387">
    <property type="entry name" value="TRAP_DctQ"/>
</dbReference>
<organism evidence="11 13">
    <name type="scientific">Iodidimonas gelatinilytica</name>
    <dbReference type="NCBI Taxonomy" id="1236966"/>
    <lineage>
        <taxon>Bacteria</taxon>
        <taxon>Pseudomonadati</taxon>
        <taxon>Pseudomonadota</taxon>
        <taxon>Alphaproteobacteria</taxon>
        <taxon>Iodidimonadales</taxon>
        <taxon>Iodidimonadaceae</taxon>
        <taxon>Iodidimonas</taxon>
    </lineage>
</organism>
<comment type="caution">
    <text evidence="11">The sequence shown here is derived from an EMBL/GenBank/DDBJ whole genome shotgun (WGS) entry which is preliminary data.</text>
</comment>
<keyword evidence="2 9" id="KW-0813">Transport</keyword>
<comment type="subunit">
    <text evidence="9">The complex comprises the extracytoplasmic solute receptor protein and the two transmembrane proteins.</text>
</comment>
<evidence type="ECO:0000256" key="9">
    <source>
        <dbReference type="RuleBase" id="RU369079"/>
    </source>
</evidence>
<evidence type="ECO:0000256" key="3">
    <source>
        <dbReference type="ARBA" id="ARBA00022475"/>
    </source>
</evidence>
<feature type="domain" description="Tripartite ATP-independent periplasmic transporters DctQ component" evidence="10">
    <location>
        <begin position="29"/>
        <end position="157"/>
    </location>
</feature>
<evidence type="ECO:0000313" key="11">
    <source>
        <dbReference type="EMBL" id="GEQ96809.1"/>
    </source>
</evidence>
<comment type="similarity">
    <text evidence="8 9">Belongs to the TRAP transporter small permease family.</text>
</comment>
<evidence type="ECO:0000256" key="2">
    <source>
        <dbReference type="ARBA" id="ARBA00022448"/>
    </source>
</evidence>
<keyword evidence="7 9" id="KW-0472">Membrane</keyword>
<dbReference type="PANTHER" id="PTHR35011:SF4">
    <property type="entry name" value="SLL1102 PROTEIN"/>
    <property type="match status" value="1"/>
</dbReference>
<accession>A0A5A7MPR1</accession>
<evidence type="ECO:0000256" key="6">
    <source>
        <dbReference type="ARBA" id="ARBA00022989"/>
    </source>
</evidence>
<keyword evidence="14" id="KW-1185">Reference proteome</keyword>
<keyword evidence="5 9" id="KW-0812">Transmembrane</keyword>
<dbReference type="AlphaFoldDB" id="A0A5A7MPR1"/>
<accession>A0A5A7N1I7</accession>
<evidence type="ECO:0000256" key="7">
    <source>
        <dbReference type="ARBA" id="ARBA00023136"/>
    </source>
</evidence>
<dbReference type="Pfam" id="PF04290">
    <property type="entry name" value="DctQ"/>
    <property type="match status" value="1"/>
</dbReference>
<feature type="transmembrane region" description="Helical" evidence="9">
    <location>
        <begin position="55"/>
        <end position="71"/>
    </location>
</feature>
<gene>
    <name evidence="11" type="ORF">JCM17844_04460</name>
    <name evidence="12" type="ORF">JCM17845_18230</name>
</gene>
<evidence type="ECO:0000256" key="4">
    <source>
        <dbReference type="ARBA" id="ARBA00022519"/>
    </source>
</evidence>
<evidence type="ECO:0000313" key="12">
    <source>
        <dbReference type="EMBL" id="GER01200.1"/>
    </source>
</evidence>
<keyword evidence="6 9" id="KW-1133">Transmembrane helix</keyword>
<proteinExistence type="inferred from homology"/>
<reference evidence="13 14" key="1">
    <citation type="submission" date="2019-09" db="EMBL/GenBank/DDBJ databases">
        <title>NBRP : Genome information of microbial organism related human and environment.</title>
        <authorList>
            <person name="Hattori M."/>
            <person name="Oshima K."/>
            <person name="Inaba H."/>
            <person name="Suda W."/>
            <person name="Sakamoto M."/>
            <person name="Iino T."/>
            <person name="Kitahara M."/>
            <person name="Oshida Y."/>
            <person name="Iida T."/>
            <person name="Kudo T."/>
            <person name="Itoh T."/>
            <person name="Ohkuma M."/>
        </authorList>
    </citation>
    <scope>NUCLEOTIDE SEQUENCE [LARGE SCALE GENOMIC DNA]</scope>
    <source>
        <strain evidence="11 13">Hi-2</strain>
        <strain evidence="12 14">Mie-1</strain>
    </source>
</reference>
<keyword evidence="4 9" id="KW-0997">Cell inner membrane</keyword>
<evidence type="ECO:0000313" key="13">
    <source>
        <dbReference type="Proteomes" id="UP000322084"/>
    </source>
</evidence>
<evidence type="ECO:0000256" key="8">
    <source>
        <dbReference type="ARBA" id="ARBA00038436"/>
    </source>
</evidence>
<name>A0A5A7MPR1_9PROT</name>
<comment type="subcellular location">
    <subcellularLocation>
        <location evidence="1 9">Cell inner membrane</location>
        <topology evidence="1 9">Multi-pass membrane protein</topology>
    </subcellularLocation>
</comment>
<evidence type="ECO:0000259" key="10">
    <source>
        <dbReference type="Pfam" id="PF04290"/>
    </source>
</evidence>
<feature type="transmembrane region" description="Helical" evidence="9">
    <location>
        <begin position="21"/>
        <end position="43"/>
    </location>
</feature>
<dbReference type="RefSeq" id="WP_149999403.1">
    <property type="nucleotide sequence ID" value="NZ_BKCL01000001.1"/>
</dbReference>